<dbReference type="Pfam" id="PF00882">
    <property type="entry name" value="Zn_dep_PLPC"/>
    <property type="match status" value="1"/>
</dbReference>
<feature type="domain" description="Phospholipase C/D" evidence="1">
    <location>
        <begin position="5"/>
        <end position="154"/>
    </location>
</feature>
<gene>
    <name evidence="2" type="ORF">CPLFYP93_01060</name>
</gene>
<dbReference type="InterPro" id="IPR029002">
    <property type="entry name" value="PLPC/GPLD1"/>
</dbReference>
<dbReference type="AlphaFoldDB" id="A0A6N3AY83"/>
<dbReference type="Gene3D" id="1.10.575.10">
    <property type="entry name" value="P1 Nuclease"/>
    <property type="match status" value="1"/>
</dbReference>
<organism evidence="2">
    <name type="scientific">Clostridium paraputrificum</name>
    <dbReference type="NCBI Taxonomy" id="29363"/>
    <lineage>
        <taxon>Bacteria</taxon>
        <taxon>Bacillati</taxon>
        <taxon>Bacillota</taxon>
        <taxon>Clostridia</taxon>
        <taxon>Eubacteriales</taxon>
        <taxon>Clostridiaceae</taxon>
        <taxon>Clostridium</taxon>
    </lineage>
</organism>
<dbReference type="EMBL" id="CACRTV010000033">
    <property type="protein sequence ID" value="VYT97419.1"/>
    <property type="molecule type" value="Genomic_DNA"/>
</dbReference>
<dbReference type="RefSeq" id="WP_156560024.1">
    <property type="nucleotide sequence ID" value="NZ_CACRTV010000033.1"/>
</dbReference>
<protein>
    <recommendedName>
        <fullName evidence="1">Phospholipase C/D domain-containing protein</fullName>
    </recommendedName>
</protein>
<reference evidence="2" key="1">
    <citation type="submission" date="2019-11" db="EMBL/GenBank/DDBJ databases">
        <authorList>
            <person name="Feng L."/>
        </authorList>
    </citation>
    <scope>NUCLEOTIDE SEQUENCE</scope>
    <source>
        <strain evidence="2">CParaputrificumLFYP93</strain>
    </source>
</reference>
<evidence type="ECO:0000259" key="1">
    <source>
        <dbReference type="Pfam" id="PF00882"/>
    </source>
</evidence>
<name>A0A6N3AY83_9CLOT</name>
<evidence type="ECO:0000313" key="2">
    <source>
        <dbReference type="EMBL" id="VYT97419.1"/>
    </source>
</evidence>
<dbReference type="GO" id="GO:0016788">
    <property type="term" value="F:hydrolase activity, acting on ester bonds"/>
    <property type="evidence" value="ECO:0007669"/>
    <property type="project" value="InterPro"/>
</dbReference>
<dbReference type="InterPro" id="IPR008947">
    <property type="entry name" value="PLipase_C/P1_nuclease_dom_sf"/>
</dbReference>
<proteinExistence type="predicted"/>
<sequence>MKLKTHLFIAKKIINNNKDNVLLKYYSPFFYLGTILPDLIASYKVHPHYFEESSEYVYSKIEKISNSGKLNIFNSIRAGIIVHYLCDFCCYAHIRGNFNSLRKHLKYENDLEKFILDEESSEVAIDNNINTENSNILYEPETLNSYIIEQIKLYRLGDPSYKWDYTNATDVCSTVFNSLFNLCTSYSIIYRKLAFTN</sequence>
<accession>A0A6N3AY83</accession>